<evidence type="ECO:0000313" key="2">
    <source>
        <dbReference type="EMBL" id="KLU64101.1"/>
    </source>
</evidence>
<keyword evidence="3" id="KW-1185">Reference proteome</keyword>
<sequence>MRQVFRLISSEYQKLKRTFTKRAAFLAPIVTMLLCALLGAGTFFQSGSFNWWYTMLLPGMLSLICAGIVQKDKKKLNYRGIMSLAIEPRRIWLGKVGACILLYGISCVVFFIGVTIGGHIFGSFFTLAQSGTASLLLFVTFLWQIPFCMLIADRLGSFAAIFINLVGNILGVIFAAKSIYWWIPFAIPTRLMCPVIHVLPNGLTVPANDPLLSFSVIVSGVLITLVLFIVLSVLTALPYRRLEAK</sequence>
<evidence type="ECO:0000256" key="1">
    <source>
        <dbReference type="SAM" id="Phobius"/>
    </source>
</evidence>
<dbReference type="EMBL" id="LDZY01000017">
    <property type="protein sequence ID" value="KLU64101.1"/>
    <property type="molecule type" value="Genomic_DNA"/>
</dbReference>
<dbReference type="AlphaFoldDB" id="A0A0J1IHF2"/>
<evidence type="ECO:0000313" key="3">
    <source>
        <dbReference type="Proteomes" id="UP000036356"/>
    </source>
</evidence>
<dbReference type="STRING" id="476652.DEAC_c39160"/>
<protein>
    <submittedName>
        <fullName evidence="2">ABC-2 family transporter protein</fullName>
    </submittedName>
</protein>
<comment type="caution">
    <text evidence="2">The sequence shown here is derived from an EMBL/GenBank/DDBJ whole genome shotgun (WGS) entry which is preliminary data.</text>
</comment>
<keyword evidence="1" id="KW-1133">Transmembrane helix</keyword>
<feature type="transmembrane region" description="Helical" evidence="1">
    <location>
        <begin position="50"/>
        <end position="70"/>
    </location>
</feature>
<accession>A0A0J1IHF2</accession>
<dbReference type="InterPro" id="IPR021205">
    <property type="entry name" value="Lanti_perm_SpaE/MutE/EpiE-like"/>
</dbReference>
<dbReference type="Pfam" id="PF12730">
    <property type="entry name" value="ABC2_membrane_4"/>
    <property type="match status" value="1"/>
</dbReference>
<dbReference type="Proteomes" id="UP000036356">
    <property type="component" value="Unassembled WGS sequence"/>
</dbReference>
<feature type="transmembrane region" description="Helical" evidence="1">
    <location>
        <begin position="91"/>
        <end position="114"/>
    </location>
</feature>
<keyword evidence="1" id="KW-0472">Membrane</keyword>
<proteinExistence type="predicted"/>
<feature type="transmembrane region" description="Helical" evidence="1">
    <location>
        <begin position="211"/>
        <end position="237"/>
    </location>
</feature>
<dbReference type="CDD" id="cd21807">
    <property type="entry name" value="ABC-2_lan_permease_MutE_EpiE-like"/>
    <property type="match status" value="1"/>
</dbReference>
<feature type="transmembrane region" description="Helical" evidence="1">
    <location>
        <begin position="120"/>
        <end position="143"/>
    </location>
</feature>
<organism evidence="2 3">
    <name type="scientific">Desulfosporosinus acididurans</name>
    <dbReference type="NCBI Taxonomy" id="476652"/>
    <lineage>
        <taxon>Bacteria</taxon>
        <taxon>Bacillati</taxon>
        <taxon>Bacillota</taxon>
        <taxon>Clostridia</taxon>
        <taxon>Eubacteriales</taxon>
        <taxon>Desulfitobacteriaceae</taxon>
        <taxon>Desulfosporosinus</taxon>
    </lineage>
</organism>
<keyword evidence="1" id="KW-0812">Transmembrane</keyword>
<gene>
    <name evidence="2" type="ORF">DEAC_c39160</name>
</gene>
<feature type="transmembrane region" description="Helical" evidence="1">
    <location>
        <begin position="155"/>
        <end position="183"/>
    </location>
</feature>
<dbReference type="NCBIfam" id="TIGR03732">
    <property type="entry name" value="lanti_perm_MutE"/>
    <property type="match status" value="1"/>
</dbReference>
<dbReference type="PATRIC" id="fig|476652.3.peg.4145"/>
<reference evidence="2 3" key="1">
    <citation type="submission" date="2015-06" db="EMBL/GenBank/DDBJ databases">
        <title>Draft genome of the moderately acidophilic sulfate reducer Candidatus Desulfosporosinus acididurans strain M1.</title>
        <authorList>
            <person name="Poehlein A."/>
            <person name="Petzsch P."/>
            <person name="Johnson B.D."/>
            <person name="Schloemann M."/>
            <person name="Daniel R."/>
            <person name="Muehling M."/>
        </authorList>
    </citation>
    <scope>NUCLEOTIDE SEQUENCE [LARGE SCALE GENOMIC DNA]</scope>
    <source>
        <strain evidence="2 3">M1</strain>
    </source>
</reference>
<name>A0A0J1IHF2_9FIRM</name>
<feature type="transmembrane region" description="Helical" evidence="1">
    <location>
        <begin position="23"/>
        <end position="44"/>
    </location>
</feature>